<dbReference type="AlphaFoldDB" id="A0A3B1C0R0"/>
<evidence type="ECO:0000259" key="1">
    <source>
        <dbReference type="Pfam" id="PF19837"/>
    </source>
</evidence>
<name>A0A3B1C0R0_9ZZZZ</name>
<sequence>MNQSISQNSNLNRYGEQGNIPQRKKRIYSLNNEWYFLTREYGVFGPYNTVLKARQELALYMRRLGIVRAAVS</sequence>
<proteinExistence type="predicted"/>
<dbReference type="Pfam" id="PF19837">
    <property type="entry name" value="DUF6316"/>
    <property type="match status" value="1"/>
</dbReference>
<dbReference type="InterPro" id="IPR045630">
    <property type="entry name" value="DUF6316"/>
</dbReference>
<accession>A0A3B1C0R0</accession>
<organism evidence="2">
    <name type="scientific">hydrothermal vent metagenome</name>
    <dbReference type="NCBI Taxonomy" id="652676"/>
    <lineage>
        <taxon>unclassified sequences</taxon>
        <taxon>metagenomes</taxon>
        <taxon>ecological metagenomes</taxon>
    </lineage>
</organism>
<dbReference type="EMBL" id="UOFY01000051">
    <property type="protein sequence ID" value="VAX10487.1"/>
    <property type="molecule type" value="Genomic_DNA"/>
</dbReference>
<protein>
    <recommendedName>
        <fullName evidence="1">DUF6316 domain-containing protein</fullName>
    </recommendedName>
</protein>
<reference evidence="2" key="1">
    <citation type="submission" date="2018-06" db="EMBL/GenBank/DDBJ databases">
        <authorList>
            <person name="Zhirakovskaya E."/>
        </authorList>
    </citation>
    <scope>NUCLEOTIDE SEQUENCE</scope>
</reference>
<evidence type="ECO:0000313" key="2">
    <source>
        <dbReference type="EMBL" id="VAX10487.1"/>
    </source>
</evidence>
<feature type="domain" description="DUF6316" evidence="1">
    <location>
        <begin position="14"/>
        <end position="64"/>
    </location>
</feature>
<gene>
    <name evidence="2" type="ORF">MNBD_GAMMA25-1407</name>
</gene>